<proteinExistence type="predicted"/>
<dbReference type="RefSeq" id="WP_100152459.1">
    <property type="nucleotide sequence ID" value="NZ_MEIL01000029.1"/>
</dbReference>
<dbReference type="InterPro" id="IPR054034">
    <property type="entry name" value="NMB1110-like_C"/>
</dbReference>
<sequence length="379" mass="42516">MLNDSNLVPYPYGNEVVVRVGGKEHKDWLSYDIDSDFLIPADAFSFVTNVSQNQALLADYSSLQCEVLINQQLVMTGIIGHQNEAIDKNNHSIAFNGRDLAGLLVDCSVAQINVKGMNVLSAAQKIVKPWPQIKNVVLKAEKNPVLDKIDIEPGETAWQALSKIAYKAGLHVWLEPDGTLVVGGADYASQPVASLCHSKNDNRRNIQSIEIEYSTENRYSEVTFLGQSHTRYANSSKHDLKWVYKDETMTLYKPKTVVIGDAENLEQLKVQAKKMLSDWRLEGFTLTVNVADHKTQSGVLWKPGQRVHVIDEDQQIDAIFFIMGRRFSLSRSGGTMTELRLKEDGIWTPDAYVKKSAAARSRKGKRKGVTNRQVNQLKR</sequence>
<evidence type="ECO:0000259" key="3">
    <source>
        <dbReference type="Pfam" id="PF22174"/>
    </source>
</evidence>
<dbReference type="Pfam" id="PF22630">
    <property type="entry name" value="NMB1110_3rd"/>
    <property type="match status" value="1"/>
</dbReference>
<evidence type="ECO:0000313" key="6">
    <source>
        <dbReference type="EMBL" id="PIT38549.1"/>
    </source>
</evidence>
<feature type="compositionally biased region" description="Basic residues" evidence="1">
    <location>
        <begin position="360"/>
        <end position="369"/>
    </location>
</feature>
<dbReference type="InterPro" id="IPR053981">
    <property type="entry name" value="Gp44/GpP-like_2nd"/>
</dbReference>
<comment type="caution">
    <text evidence="6">The sequence shown here is derived from an EMBL/GenBank/DDBJ whole genome shotgun (WGS) entry which is preliminary data.</text>
</comment>
<dbReference type="Proteomes" id="UP000230202">
    <property type="component" value="Unassembled WGS sequence"/>
</dbReference>
<dbReference type="InterPro" id="IPR026276">
    <property type="entry name" value="Baseplate_GpP"/>
</dbReference>
<dbReference type="Pfam" id="PF22255">
    <property type="entry name" value="Gp44-like_2nd"/>
    <property type="match status" value="1"/>
</dbReference>
<dbReference type="EMBL" id="MEIL01000029">
    <property type="protein sequence ID" value="PIT38549.1"/>
    <property type="molecule type" value="Genomic_DNA"/>
</dbReference>
<dbReference type="PIRSF" id="PIRSF004440">
    <property type="entry name" value="GpP"/>
    <property type="match status" value="1"/>
</dbReference>
<feature type="compositionally biased region" description="Polar residues" evidence="1">
    <location>
        <begin position="370"/>
        <end position="379"/>
    </location>
</feature>
<dbReference type="Pfam" id="PF22174">
    <property type="entry name" value="NMB1110-like_C"/>
    <property type="match status" value="1"/>
</dbReference>
<dbReference type="Gene3D" id="3.30.1920.10">
    <property type="entry name" value="Baseplate protein-like domains - 2 layer sandwich fold"/>
    <property type="match status" value="1"/>
</dbReference>
<dbReference type="Pfam" id="PF21683">
    <property type="entry name" value="GpP-like_1st"/>
    <property type="match status" value="1"/>
</dbReference>
<keyword evidence="7" id="KW-1185">Reference proteome</keyword>
<gene>
    <name evidence="6" type="ORF">BHC54_08425</name>
</gene>
<reference evidence="6" key="1">
    <citation type="journal article" date="2017" name="MBio">
        <title>Type VI secretion-mediated competition in the bee gut microbiome.</title>
        <authorList>
            <person name="Steele M.I."/>
            <person name="Kwong W.K."/>
            <person name="Powell J.E."/>
            <person name="Whiteley M."/>
            <person name="Moran N.A."/>
        </authorList>
    </citation>
    <scope>NUCLEOTIDE SEQUENCE [LARGE SCALE GENOMIC DNA]</scope>
    <source>
        <strain evidence="6">WkB273</strain>
    </source>
</reference>
<feature type="domain" description="Baseplate hub protein gp44-like N-terminal" evidence="2">
    <location>
        <begin position="15"/>
        <end position="99"/>
    </location>
</feature>
<dbReference type="SUPFAM" id="SSF69279">
    <property type="entry name" value="Phage tail proteins"/>
    <property type="match status" value="2"/>
</dbReference>
<feature type="domain" description="Baseplate hub protein gp44/GpP-like second" evidence="4">
    <location>
        <begin position="101"/>
        <end position="183"/>
    </location>
</feature>
<evidence type="ECO:0000259" key="5">
    <source>
        <dbReference type="Pfam" id="PF22630"/>
    </source>
</evidence>
<dbReference type="AlphaFoldDB" id="A0A2N9X5U6"/>
<evidence type="ECO:0000259" key="2">
    <source>
        <dbReference type="Pfam" id="PF21683"/>
    </source>
</evidence>
<dbReference type="InterPro" id="IPR054482">
    <property type="entry name" value="NMB1110-like_3rd"/>
</dbReference>
<organism evidence="6 7">
    <name type="scientific">Snodgrassella alvi</name>
    <dbReference type="NCBI Taxonomy" id="1196083"/>
    <lineage>
        <taxon>Bacteria</taxon>
        <taxon>Pseudomonadati</taxon>
        <taxon>Pseudomonadota</taxon>
        <taxon>Betaproteobacteria</taxon>
        <taxon>Neisseriales</taxon>
        <taxon>Neisseriaceae</taxon>
        <taxon>Snodgrassella</taxon>
    </lineage>
</organism>
<accession>A0A2N9X5U6</accession>
<evidence type="ECO:0000259" key="4">
    <source>
        <dbReference type="Pfam" id="PF22255"/>
    </source>
</evidence>
<dbReference type="Gene3D" id="3.55.50.10">
    <property type="entry name" value="Baseplate protein-like domains"/>
    <property type="match status" value="1"/>
</dbReference>
<feature type="domain" description="Tail protein NMB1110-like C-terminal" evidence="3">
    <location>
        <begin position="278"/>
        <end position="346"/>
    </location>
</feature>
<evidence type="ECO:0000313" key="7">
    <source>
        <dbReference type="Proteomes" id="UP000230202"/>
    </source>
</evidence>
<dbReference type="Gene3D" id="2.30.300.10">
    <property type="entry name" value="Baseplate protein-like domain - beta roll fold"/>
    <property type="match status" value="1"/>
</dbReference>
<evidence type="ECO:0000256" key="1">
    <source>
        <dbReference type="SAM" id="MobiDB-lite"/>
    </source>
</evidence>
<dbReference type="InterPro" id="IPR023399">
    <property type="entry name" value="Baseplate-like_2-layer_sand"/>
</dbReference>
<name>A0A2N9X5U6_9NEIS</name>
<feature type="region of interest" description="Disordered" evidence="1">
    <location>
        <begin position="357"/>
        <end position="379"/>
    </location>
</feature>
<feature type="domain" description="Tail protein NMB1110-like third" evidence="5">
    <location>
        <begin position="218"/>
        <end position="276"/>
    </location>
</feature>
<protein>
    <submittedName>
        <fullName evidence="6">Phage tail protein</fullName>
    </submittedName>
</protein>
<dbReference type="InterPro" id="IPR049354">
    <property type="entry name" value="GpP-like_N"/>
</dbReference>